<sequence>LAGTEHLRGHPFKLQRKLIRTNVHRTAFSQRVVGAWYGLPDEVVLSETVETFK</sequence>
<evidence type="ECO:0000313" key="1">
    <source>
        <dbReference type="WBParaSite" id="SSLN_0001997201-mRNA-1"/>
    </source>
</evidence>
<reference evidence="1" key="1">
    <citation type="submission" date="2016-06" db="UniProtKB">
        <authorList>
            <consortium name="WormBaseParasite"/>
        </authorList>
    </citation>
    <scope>IDENTIFICATION</scope>
</reference>
<dbReference type="WBParaSite" id="SSLN_0001997201-mRNA-1">
    <property type="protein sequence ID" value="SSLN_0001997201-mRNA-1"/>
    <property type="gene ID" value="SSLN_0001997201"/>
</dbReference>
<dbReference type="AlphaFoldDB" id="A0A183TRZ8"/>
<proteinExistence type="predicted"/>
<accession>A0A183TRZ8</accession>
<name>A0A183TRZ8_SCHSO</name>
<protein>
    <submittedName>
        <fullName evidence="1">NAD(+) kinase</fullName>
    </submittedName>
</protein>
<organism evidence="1">
    <name type="scientific">Schistocephalus solidus</name>
    <name type="common">Tapeworm</name>
    <dbReference type="NCBI Taxonomy" id="70667"/>
    <lineage>
        <taxon>Eukaryota</taxon>
        <taxon>Metazoa</taxon>
        <taxon>Spiralia</taxon>
        <taxon>Lophotrochozoa</taxon>
        <taxon>Platyhelminthes</taxon>
        <taxon>Cestoda</taxon>
        <taxon>Eucestoda</taxon>
        <taxon>Diphyllobothriidea</taxon>
        <taxon>Diphyllobothriidae</taxon>
        <taxon>Schistocephalus</taxon>
    </lineage>
</organism>